<sequence>MFSKIKRLTLCVVSLFALSIILPYFNSISFGEPTKNPSGESSEDKKKVYLTFDDGPTSKITPDILDVLKKHNVKATFFVVGKEINGCEDVLKKIYKEGHSIGLHTYSHNFKKIYSSDDAFVKEMLTVQKKVKDVTGYESHIIRFPGGSYKRLNKNLLEKLHKNNLKIYDWNVCIEDGVKANLPVKTFVKNAKKYYPNADRLIVLMHCNCNNKNTVKALPLIIEYYESLGFEFDTITENTKEYYYKIKTRK</sequence>
<dbReference type="PANTHER" id="PTHR10587:SF125">
    <property type="entry name" value="POLYSACCHARIDE DEACETYLASE YHEN-RELATED"/>
    <property type="match status" value="1"/>
</dbReference>
<dbReference type="Gene3D" id="3.20.20.370">
    <property type="entry name" value="Glycoside hydrolase/deacetylase"/>
    <property type="match status" value="1"/>
</dbReference>
<dbReference type="InterPro" id="IPR002509">
    <property type="entry name" value="NODB_dom"/>
</dbReference>
<reference evidence="2 3" key="1">
    <citation type="submission" date="2014-01" db="EMBL/GenBank/DDBJ databases">
        <title>Plasmidome dynamics in the species complex Clostridium novyi sensu lato converts strains of independent lineages into distinctly different pathogens.</title>
        <authorList>
            <person name="Skarin H."/>
            <person name="Segerman B."/>
        </authorList>
    </citation>
    <scope>NUCLEOTIDE SEQUENCE [LARGE SCALE GENOMIC DNA]</scope>
    <source>
        <strain evidence="2 3">4552</strain>
    </source>
</reference>
<dbReference type="GO" id="GO:0016810">
    <property type="term" value="F:hydrolase activity, acting on carbon-nitrogen (but not peptide) bonds"/>
    <property type="evidence" value="ECO:0007669"/>
    <property type="project" value="InterPro"/>
</dbReference>
<proteinExistence type="predicted"/>
<dbReference type="PROSITE" id="PS51677">
    <property type="entry name" value="NODB"/>
    <property type="match status" value="1"/>
</dbReference>
<evidence type="ECO:0000313" key="3">
    <source>
        <dbReference type="Proteomes" id="UP000030012"/>
    </source>
</evidence>
<dbReference type="Proteomes" id="UP000030012">
    <property type="component" value="Unassembled WGS sequence"/>
</dbReference>
<dbReference type="SUPFAM" id="SSF88713">
    <property type="entry name" value="Glycoside hydrolase/deacetylase"/>
    <property type="match status" value="1"/>
</dbReference>
<name>A0A0A0IB16_CLONO</name>
<evidence type="ECO:0000259" key="1">
    <source>
        <dbReference type="PROSITE" id="PS51677"/>
    </source>
</evidence>
<protein>
    <submittedName>
        <fullName evidence="2">Polysaccharide deacetylase</fullName>
    </submittedName>
</protein>
<dbReference type="EMBL" id="JENJ01000009">
    <property type="protein sequence ID" value="KGM97536.1"/>
    <property type="molecule type" value="Genomic_DNA"/>
</dbReference>
<dbReference type="CDD" id="cd10944">
    <property type="entry name" value="CE4_SmPgdA_like"/>
    <property type="match status" value="1"/>
</dbReference>
<dbReference type="GO" id="GO:0005975">
    <property type="term" value="P:carbohydrate metabolic process"/>
    <property type="evidence" value="ECO:0007669"/>
    <property type="project" value="InterPro"/>
</dbReference>
<dbReference type="InterPro" id="IPR011330">
    <property type="entry name" value="Glyco_hydro/deAcase_b/a-brl"/>
</dbReference>
<dbReference type="RefSeq" id="WP_039253172.1">
    <property type="nucleotide sequence ID" value="NZ_JENJ01000009.1"/>
</dbReference>
<dbReference type="InterPro" id="IPR050248">
    <property type="entry name" value="Polysacc_deacetylase_ArnD"/>
</dbReference>
<comment type="caution">
    <text evidence="2">The sequence shown here is derived from an EMBL/GenBank/DDBJ whole genome shotgun (WGS) entry which is preliminary data.</text>
</comment>
<dbReference type="Pfam" id="PF01522">
    <property type="entry name" value="Polysacc_deac_1"/>
    <property type="match status" value="1"/>
</dbReference>
<gene>
    <name evidence="2" type="ORF">Z968_03180</name>
</gene>
<feature type="domain" description="NodB homology" evidence="1">
    <location>
        <begin position="46"/>
        <end position="233"/>
    </location>
</feature>
<evidence type="ECO:0000313" key="2">
    <source>
        <dbReference type="EMBL" id="KGM97536.1"/>
    </source>
</evidence>
<organism evidence="2 3">
    <name type="scientific">Clostridium novyi A str. 4552</name>
    <dbReference type="NCBI Taxonomy" id="1444289"/>
    <lineage>
        <taxon>Bacteria</taxon>
        <taxon>Bacillati</taxon>
        <taxon>Bacillota</taxon>
        <taxon>Clostridia</taxon>
        <taxon>Eubacteriales</taxon>
        <taxon>Clostridiaceae</taxon>
        <taxon>Clostridium</taxon>
    </lineage>
</organism>
<dbReference type="PANTHER" id="PTHR10587">
    <property type="entry name" value="GLYCOSYL TRANSFERASE-RELATED"/>
    <property type="match status" value="1"/>
</dbReference>
<dbReference type="AlphaFoldDB" id="A0A0A0IB16"/>
<dbReference type="OrthoDB" id="258610at2"/>
<accession>A0A0A0IB16</accession>